<keyword evidence="2" id="KW-1185">Reference proteome</keyword>
<accession>A0A2S0P8K3</accession>
<proteinExistence type="predicted"/>
<dbReference type="InterPro" id="IPR016630">
    <property type="entry name" value="UCP015278"/>
</dbReference>
<dbReference type="EMBL" id="CP028519">
    <property type="protein sequence ID" value="AVY93665.1"/>
    <property type="molecule type" value="Genomic_DNA"/>
</dbReference>
<name>A0A2S0P8K3_9NEIS</name>
<dbReference type="AlphaFoldDB" id="A0A2S0P8K3"/>
<evidence type="ECO:0000313" key="2">
    <source>
        <dbReference type="Proteomes" id="UP000244173"/>
    </source>
</evidence>
<gene>
    <name evidence="1" type="ORF">DAI18_06110</name>
</gene>
<sequence>MDLYPDPLGIVEEFYAEFDYPESVAPFVRYMPPEDGVGGGNERLYEN</sequence>
<dbReference type="RefSeq" id="WP_107888935.1">
    <property type="nucleotide sequence ID" value="NZ_CP028519.1"/>
</dbReference>
<protein>
    <submittedName>
        <fullName evidence="1">Uncharacterized protein</fullName>
    </submittedName>
</protein>
<organism evidence="1 2">
    <name type="scientific">Microvirgula aerodenitrificans</name>
    <dbReference type="NCBI Taxonomy" id="57480"/>
    <lineage>
        <taxon>Bacteria</taxon>
        <taxon>Pseudomonadati</taxon>
        <taxon>Pseudomonadota</taxon>
        <taxon>Betaproteobacteria</taxon>
        <taxon>Neisseriales</taxon>
        <taxon>Aquaspirillaceae</taxon>
        <taxon>Microvirgula</taxon>
    </lineage>
</organism>
<dbReference type="Proteomes" id="UP000244173">
    <property type="component" value="Chromosome"/>
</dbReference>
<dbReference type="KEGG" id="maer:DAI18_06110"/>
<dbReference type="Pfam" id="PF10004">
    <property type="entry name" value="DUF2247"/>
    <property type="match status" value="1"/>
</dbReference>
<reference evidence="1 2" key="1">
    <citation type="submission" date="2018-04" db="EMBL/GenBank/DDBJ databases">
        <title>Denitrifier Microvirgula.</title>
        <authorList>
            <person name="Anderson E."/>
            <person name="Jang J."/>
            <person name="Ishii S."/>
        </authorList>
    </citation>
    <scope>NUCLEOTIDE SEQUENCE [LARGE SCALE GENOMIC DNA]</scope>
    <source>
        <strain evidence="1 2">BE2.4</strain>
    </source>
</reference>
<evidence type="ECO:0000313" key="1">
    <source>
        <dbReference type="EMBL" id="AVY93665.1"/>
    </source>
</evidence>
<dbReference type="OrthoDB" id="8480728at2"/>